<gene>
    <name evidence="1" type="ORF">CT19425_MP80510</name>
</gene>
<dbReference type="RefSeq" id="WP_306418359.1">
    <property type="nucleotide sequence ID" value="NZ_LT976863.1"/>
</dbReference>
<reference evidence="1 2" key="1">
    <citation type="submission" date="2018-01" db="EMBL/GenBank/DDBJ databases">
        <authorList>
            <person name="Gaut B.S."/>
            <person name="Morton B.R."/>
            <person name="Clegg M.T."/>
            <person name="Duvall M.R."/>
        </authorList>
    </citation>
    <scope>NUCLEOTIDE SEQUENCE [LARGE SCALE GENOMIC DNA]</scope>
    <source>
        <strain evidence="1">Cupriavidus taiwanensis LMG 19425</strain>
        <plasmid evidence="2">Plasmid ii</plasmid>
    </source>
</reference>
<dbReference type="AlphaFoldDB" id="A0A375HIF7"/>
<name>A0A375HIF7_9BURK</name>
<organism evidence="1 2">
    <name type="scientific">Cupriavidus taiwanensis</name>
    <dbReference type="NCBI Taxonomy" id="164546"/>
    <lineage>
        <taxon>Bacteria</taxon>
        <taxon>Pseudomonadati</taxon>
        <taxon>Pseudomonadota</taxon>
        <taxon>Betaproteobacteria</taxon>
        <taxon>Burkholderiales</taxon>
        <taxon>Burkholderiaceae</taxon>
        <taxon>Cupriavidus</taxon>
    </lineage>
</organism>
<evidence type="ECO:0000313" key="2">
    <source>
        <dbReference type="Proteomes" id="UP000255505"/>
    </source>
</evidence>
<accession>A0A375HIF7</accession>
<geneLocation type="plasmid" evidence="1">
    <name>II</name>
</geneLocation>
<dbReference type="Proteomes" id="UP000255505">
    <property type="component" value="Plasmid II"/>
</dbReference>
<sequence>MICSSPTYAPSLFAIEGDSIGHAVFGLSLITQPVLLVVEDTTTSAVAATAALASTRDPA</sequence>
<keyword evidence="1" id="KW-0614">Plasmid</keyword>
<protein>
    <submittedName>
        <fullName evidence="1">Integral membrane signalling protein, MHYT sensor domain</fullName>
    </submittedName>
</protein>
<dbReference type="EMBL" id="LT991977">
    <property type="protein sequence ID" value="SPK76881.1"/>
    <property type="molecule type" value="Genomic_DNA"/>
</dbReference>
<proteinExistence type="predicted"/>
<evidence type="ECO:0000313" key="1">
    <source>
        <dbReference type="EMBL" id="SPK76881.1"/>
    </source>
</evidence>